<evidence type="ECO:0000313" key="3">
    <source>
        <dbReference type="Proteomes" id="UP000654401"/>
    </source>
</evidence>
<sequence length="146" mass="16868">MMLKFFLIPTFFLWSLQATAERAWDCYHKDPTELINTAPYTVVASATNEDCYILNAKVFDPSGSLVDEHKDKYVSVYEHLPRDFPYLVLRVDSGGSGCCRNYYFYSSVAPYRKAGELLHGAIWLKIFKEDDGYFVMSHNKSVKLLR</sequence>
<proteinExistence type="predicted"/>
<dbReference type="EMBL" id="JACNFK010000032">
    <property type="protein sequence ID" value="MBC8520018.1"/>
    <property type="molecule type" value="Genomic_DNA"/>
</dbReference>
<evidence type="ECO:0000256" key="1">
    <source>
        <dbReference type="SAM" id="SignalP"/>
    </source>
</evidence>
<protein>
    <submittedName>
        <fullName evidence="2">Uncharacterized protein</fullName>
    </submittedName>
</protein>
<keyword evidence="1" id="KW-0732">Signal</keyword>
<feature type="chain" id="PRO_5035274494" evidence="1">
    <location>
        <begin position="21"/>
        <end position="146"/>
    </location>
</feature>
<dbReference type="AlphaFoldDB" id="A0A8J6P8M9"/>
<dbReference type="Proteomes" id="UP000654401">
    <property type="component" value="Unassembled WGS sequence"/>
</dbReference>
<reference evidence="2 3" key="1">
    <citation type="submission" date="2020-08" db="EMBL/GenBank/DDBJ databases">
        <title>Bridging the membrane lipid divide: bacteria of the FCB group superphylum have the potential to synthesize archaeal ether lipids.</title>
        <authorList>
            <person name="Villanueva L."/>
            <person name="Von Meijenfeldt F.A.B."/>
            <person name="Westbye A.B."/>
            <person name="Yadav S."/>
            <person name="Hopmans E.C."/>
            <person name="Dutilh B.E."/>
            <person name="Sinninghe Damste J.S."/>
        </authorList>
    </citation>
    <scope>NUCLEOTIDE SEQUENCE [LARGE SCALE GENOMIC DNA]</scope>
    <source>
        <strain evidence="2">NIOZ-UU100</strain>
    </source>
</reference>
<evidence type="ECO:0000313" key="2">
    <source>
        <dbReference type="EMBL" id="MBC8520018.1"/>
    </source>
</evidence>
<organism evidence="2 3">
    <name type="scientific">Candidatus Thiopontia autotrophica</name>
    <dbReference type="NCBI Taxonomy" id="2841688"/>
    <lineage>
        <taxon>Bacteria</taxon>
        <taxon>Pseudomonadati</taxon>
        <taxon>Pseudomonadota</taxon>
        <taxon>Gammaproteobacteria</taxon>
        <taxon>Candidatus Thiopontia</taxon>
    </lineage>
</organism>
<feature type="signal peptide" evidence="1">
    <location>
        <begin position="1"/>
        <end position="20"/>
    </location>
</feature>
<comment type="caution">
    <text evidence="2">The sequence shown here is derived from an EMBL/GenBank/DDBJ whole genome shotgun (WGS) entry which is preliminary data.</text>
</comment>
<accession>A0A8J6P8M9</accession>
<name>A0A8J6P8M9_9GAMM</name>
<gene>
    <name evidence="2" type="ORF">H8D24_06405</name>
</gene>